<sequence>MSRKKKNIITSGGNIPQRGQTAPNTIVLTQPKRFGIDIADFMAAVRAAESVDYSIRYKLYDLYTDIMQDTHLTSVIDKRVQSVLSSNIEFQRNGKPDEKINELIRSPWFTRCVEDILAARWWGFSLMQFYKDGEWLDYNLIPRKHVDPIKRQILRRQTDIIGIPWEEYKDLLFVGDKDDLGVLFKAAPWVIYKRNNVADWAQFAEIFGMPIREYIYETDDNEARQKAYEDSKNSGSLSVFIHAKDTELLLKEAGNKTGSADLYERFCERCNSEISKLILGNTLTTEASEKGTQALGTVQKKGEDKKIQADRRYVLNVLNYDMTDIFLAMGINTTGGEFYFPEPKEVDLAAKMNIFSQAKKTFNLPMSDDQLYEEFGIVKPDNYDELKAKSEQVASKLLPTPAKEEMEDEPKDDPLEAKEKKKFTNWLKGFFAHALRDDRADHLSW</sequence>
<dbReference type="InterPro" id="IPR009279">
    <property type="entry name" value="Portal_Mu"/>
</dbReference>
<dbReference type="EMBL" id="BK015132">
    <property type="protein sequence ID" value="DAD92279.1"/>
    <property type="molecule type" value="Genomic_DNA"/>
</dbReference>
<accession>A0A8S5ND22</accession>
<feature type="region of interest" description="Disordered" evidence="1">
    <location>
        <begin position="394"/>
        <end position="418"/>
    </location>
</feature>
<reference evidence="2" key="1">
    <citation type="journal article" date="2021" name="Proc. Natl. Acad. Sci. U.S.A.">
        <title>A Catalog of Tens of Thousands of Viruses from Human Metagenomes Reveals Hidden Associations with Chronic Diseases.</title>
        <authorList>
            <person name="Tisza M.J."/>
            <person name="Buck C.B."/>
        </authorList>
    </citation>
    <scope>NUCLEOTIDE SEQUENCE</scope>
    <source>
        <strain evidence="2">Ct9MV2</strain>
    </source>
</reference>
<feature type="compositionally biased region" description="Polar residues" evidence="1">
    <location>
        <begin position="8"/>
        <end position="21"/>
    </location>
</feature>
<feature type="region of interest" description="Disordered" evidence="1">
    <location>
        <begin position="1"/>
        <end position="21"/>
    </location>
</feature>
<dbReference type="Pfam" id="PF06074">
    <property type="entry name" value="Portal_Mu"/>
    <property type="match status" value="1"/>
</dbReference>
<name>A0A8S5ND22_9CAUD</name>
<proteinExistence type="predicted"/>
<organism evidence="2">
    <name type="scientific">Myoviridae sp. ct9MV2</name>
    <dbReference type="NCBI Taxonomy" id="2826625"/>
    <lineage>
        <taxon>Viruses</taxon>
        <taxon>Duplodnaviria</taxon>
        <taxon>Heunggongvirae</taxon>
        <taxon>Uroviricota</taxon>
        <taxon>Caudoviricetes</taxon>
    </lineage>
</organism>
<protein>
    <submittedName>
        <fullName evidence="2">Portal</fullName>
    </submittedName>
</protein>
<evidence type="ECO:0000313" key="2">
    <source>
        <dbReference type="EMBL" id="DAD92279.1"/>
    </source>
</evidence>
<evidence type="ECO:0000256" key="1">
    <source>
        <dbReference type="SAM" id="MobiDB-lite"/>
    </source>
</evidence>